<dbReference type="InterPro" id="IPR003593">
    <property type="entry name" value="AAA+_ATPase"/>
</dbReference>
<dbReference type="OrthoDB" id="9805617at2"/>
<evidence type="ECO:0000313" key="7">
    <source>
        <dbReference type="EMBL" id="KAB1639551.1"/>
    </source>
</evidence>
<dbReference type="Pfam" id="PF11898">
    <property type="entry name" value="DUF3418"/>
    <property type="match status" value="1"/>
</dbReference>
<dbReference type="Pfam" id="PF00271">
    <property type="entry name" value="Helicase_C"/>
    <property type="match status" value="1"/>
</dbReference>
<dbReference type="CDD" id="cd18791">
    <property type="entry name" value="SF2_C_RHA"/>
    <property type="match status" value="1"/>
</dbReference>
<protein>
    <submittedName>
        <fullName evidence="7">ATP-dependent RNA helicase HrpA</fullName>
        <ecNumber evidence="7">3.6.4.13</ecNumber>
    </submittedName>
</protein>
<evidence type="ECO:0000259" key="6">
    <source>
        <dbReference type="PROSITE" id="PS51194"/>
    </source>
</evidence>
<dbReference type="SMART" id="SM00382">
    <property type="entry name" value="AAA"/>
    <property type="match status" value="1"/>
</dbReference>
<keyword evidence="1" id="KW-0547">Nucleotide-binding</keyword>
<feature type="domain" description="Helicase ATP-binding" evidence="5">
    <location>
        <begin position="24"/>
        <end position="184"/>
    </location>
</feature>
<dbReference type="NCBIfam" id="TIGR01967">
    <property type="entry name" value="DEAH_box_HrpA"/>
    <property type="match status" value="1"/>
</dbReference>
<comment type="caution">
    <text evidence="7">The sequence shown here is derived from an EMBL/GenBank/DDBJ whole genome shotgun (WGS) entry which is preliminary data.</text>
</comment>
<dbReference type="SUPFAM" id="SSF52540">
    <property type="entry name" value="P-loop containing nucleoside triphosphate hydrolases"/>
    <property type="match status" value="1"/>
</dbReference>
<feature type="domain" description="Helicase C-terminal" evidence="6">
    <location>
        <begin position="223"/>
        <end position="399"/>
    </location>
</feature>
<proteinExistence type="predicted"/>
<dbReference type="RefSeq" id="WP_151422745.1">
    <property type="nucleotide sequence ID" value="NZ_CANKVH010000015.1"/>
</dbReference>
<dbReference type="InterPro" id="IPR011709">
    <property type="entry name" value="DEAD-box_helicase_OB_fold"/>
</dbReference>
<organism evidence="7 8">
    <name type="scientific">Pseudoclavibacter terrae</name>
    <dbReference type="NCBI Taxonomy" id="1530195"/>
    <lineage>
        <taxon>Bacteria</taxon>
        <taxon>Bacillati</taxon>
        <taxon>Actinomycetota</taxon>
        <taxon>Actinomycetes</taxon>
        <taxon>Micrococcales</taxon>
        <taxon>Microbacteriaceae</taxon>
        <taxon>Pseudoclavibacter</taxon>
    </lineage>
</organism>
<dbReference type="InterPro" id="IPR007502">
    <property type="entry name" value="Helicase-assoc_dom"/>
</dbReference>
<dbReference type="Proteomes" id="UP000490386">
    <property type="component" value="Unassembled WGS sequence"/>
</dbReference>
<dbReference type="EC" id="3.6.4.13" evidence="7"/>
<dbReference type="SMART" id="SM00847">
    <property type="entry name" value="HA2"/>
    <property type="match status" value="1"/>
</dbReference>
<evidence type="ECO:0000256" key="4">
    <source>
        <dbReference type="ARBA" id="ARBA00022840"/>
    </source>
</evidence>
<dbReference type="SMART" id="SM00487">
    <property type="entry name" value="DEXDc"/>
    <property type="match status" value="1"/>
</dbReference>
<dbReference type="InterPro" id="IPR027417">
    <property type="entry name" value="P-loop_NTPase"/>
</dbReference>
<dbReference type="PROSITE" id="PS51192">
    <property type="entry name" value="HELICASE_ATP_BIND_1"/>
    <property type="match status" value="1"/>
</dbReference>
<evidence type="ECO:0000256" key="1">
    <source>
        <dbReference type="ARBA" id="ARBA00022741"/>
    </source>
</evidence>
<name>A0A7J5B7B7_9MICO</name>
<dbReference type="PROSITE" id="PS51194">
    <property type="entry name" value="HELICASE_CTER"/>
    <property type="match status" value="1"/>
</dbReference>
<reference evidence="7 8" key="1">
    <citation type="submission" date="2019-09" db="EMBL/GenBank/DDBJ databases">
        <title>Phylogeny of genus Pseudoclavibacter and closely related genus.</title>
        <authorList>
            <person name="Li Y."/>
        </authorList>
    </citation>
    <scope>NUCLEOTIDE SEQUENCE [LARGE SCALE GENOMIC DNA]</scope>
    <source>
        <strain evidence="7 8">THG-MD12</strain>
    </source>
</reference>
<keyword evidence="3 7" id="KW-0347">Helicase</keyword>
<dbReference type="Pfam" id="PF00270">
    <property type="entry name" value="DEAD"/>
    <property type="match status" value="1"/>
</dbReference>
<dbReference type="PANTHER" id="PTHR18934:SF99">
    <property type="entry name" value="ATP-DEPENDENT RNA HELICASE DHX37-RELATED"/>
    <property type="match status" value="1"/>
</dbReference>
<dbReference type="InterPro" id="IPR024590">
    <property type="entry name" value="HrpA_C"/>
</dbReference>
<dbReference type="InterPro" id="IPR001650">
    <property type="entry name" value="Helicase_C-like"/>
</dbReference>
<evidence type="ECO:0000256" key="2">
    <source>
        <dbReference type="ARBA" id="ARBA00022801"/>
    </source>
</evidence>
<gene>
    <name evidence="7" type="primary">hrpA</name>
    <name evidence="7" type="ORF">F8O03_04265</name>
</gene>
<dbReference type="PANTHER" id="PTHR18934">
    <property type="entry name" value="ATP-DEPENDENT RNA HELICASE"/>
    <property type="match status" value="1"/>
</dbReference>
<dbReference type="GO" id="GO:0003723">
    <property type="term" value="F:RNA binding"/>
    <property type="evidence" value="ECO:0007669"/>
    <property type="project" value="TreeGrafter"/>
</dbReference>
<dbReference type="GO" id="GO:0005524">
    <property type="term" value="F:ATP binding"/>
    <property type="evidence" value="ECO:0007669"/>
    <property type="project" value="UniProtKB-KW"/>
</dbReference>
<dbReference type="Pfam" id="PF21010">
    <property type="entry name" value="HA2_C"/>
    <property type="match status" value="1"/>
</dbReference>
<keyword evidence="4" id="KW-0067">ATP-binding</keyword>
<dbReference type="GO" id="GO:0016787">
    <property type="term" value="F:hydrolase activity"/>
    <property type="evidence" value="ECO:0007669"/>
    <property type="project" value="UniProtKB-KW"/>
</dbReference>
<dbReference type="SMART" id="SM00490">
    <property type="entry name" value="HELICc"/>
    <property type="match status" value="1"/>
</dbReference>
<evidence type="ECO:0000259" key="5">
    <source>
        <dbReference type="PROSITE" id="PS51192"/>
    </source>
</evidence>
<evidence type="ECO:0000313" key="8">
    <source>
        <dbReference type="Proteomes" id="UP000490386"/>
    </source>
</evidence>
<keyword evidence="8" id="KW-1185">Reference proteome</keyword>
<dbReference type="InterPro" id="IPR011545">
    <property type="entry name" value="DEAD/DEAH_box_helicase_dom"/>
</dbReference>
<evidence type="ECO:0000256" key="3">
    <source>
        <dbReference type="ARBA" id="ARBA00022806"/>
    </source>
</evidence>
<sequence length="1309" mass="145716">MTTTPLEISYPPELPVSQMRDEIRDAIAANQVVIVAGETGSGKTTQLPKICLELGRTMIGHTQPRRIAARTIAERIADELGGDIGGLVGYQVRFTDEVSAETRVKLMTDGILLNEIHRDRLLRKYDTIIIDEAHERSLNIDFLLGYLKTLLPKRPDLKVIITSATIDPESFSKHFNDAPMIEVSGRTFPVDVRYRPLVADAPLPGEQDEDAAPQTPERDMFEGIVDALDELDRDLPGDVLVFLSGEQEIRDAQDAIRAHLARDRRPESTEVLPLFGRLSSAEQHRVFESKRPPGVRRRVVLATNVAETSLTVPGIVAVIDTGTARISRYSTRAKVQRLPIEAISQASAKQRSGRAGRTSAGVAIRLYSEADFDRRPEFTEPEILRTNLASVLLQMLELGLGALSEFPFLQPPDARGIKDGTDLLSELGAVEPGKASQGKSSQLRLTKIGRSLARLPIDPRFGRMVIESKQHDVSREVLIIVAGMTVQDIRERPLDHRQKADELHARFRDPSSDFLTLVNLWNYLEEQSHELGSSAFRRKCRDEFINFVRFREWQDVFRQLRQLAGPIGLKVQRPAAGQVQEPGALADAIHRSMLAGLLSHIGIRDELKRDYAGARGTRFQIFPGSGLAKAKKQPDVVMAAELVETSRLFARTVAKIDPAWAEVLAGDLAKRNHSDPHWEKKQGSAVAIERVTLYGVPIVRGRTVQFSKIDPAWSRDLFIRHALVEGDWNGRHSFDSKNRALRKSLADLEERTRSRGAYSDDEDAVFEFYDERLPRDVVSQSTFEKWWQGAQKQTPQLLTMTRADVLGEEHADPDEQGAGFPTEWKQGDQRLRLRYRFDPGAPDDGVTVNIPLPLLSRLDDRGFDWQVPGMRRELVIALLKSLPKATRRNFVPSADWADKLLGELGEARPDLGQEVPGDFDDALRQIMQRQAGIRFDVSEFDWTRVPSHLRVRFRVLDDRGRELGTGEDLTALQEKLKKASEASVLRATQQVAAPARPGNGVREAGSVPAQSASTAELRYDQHGLTEWPLDEIPELIDIKRKHGVIRAYPSLAVVKGSIDLRLVTTPEDQAREHPVGVAALLAASVPSPASYVQEHLTAKEKLALATSPYHSTPALFNDIVAALAQDAVAAYSADHGGPVRTRAAFDELREAFNATLVDRMFAQTKLVSEVLDRFREANKALKSANHISVLPSLADARSQLQALVYPGFVSKTGVARLAHLPRYLRALTYRLERVLSHSSIERAGLMQVEQATALYTEAGGTFPVARTAPASIVQARWMLEEFRVSLFAQQLGTAETVSLKRIRQALAEK</sequence>
<dbReference type="FunFam" id="1.20.120.1080:FF:000005">
    <property type="entry name" value="ATP-dependent helicase HrpA"/>
    <property type="match status" value="1"/>
</dbReference>
<dbReference type="Gene3D" id="3.40.50.300">
    <property type="entry name" value="P-loop containing nucleotide triphosphate hydrolases"/>
    <property type="match status" value="2"/>
</dbReference>
<dbReference type="InterPro" id="IPR014001">
    <property type="entry name" value="Helicase_ATP-bd"/>
</dbReference>
<dbReference type="GO" id="GO:0003724">
    <property type="term" value="F:RNA helicase activity"/>
    <property type="evidence" value="ECO:0007669"/>
    <property type="project" value="UniProtKB-EC"/>
</dbReference>
<dbReference type="Gene3D" id="1.20.120.1080">
    <property type="match status" value="1"/>
</dbReference>
<accession>A0A7J5B7B7</accession>
<dbReference type="Pfam" id="PF07717">
    <property type="entry name" value="OB_NTP_bind"/>
    <property type="match status" value="1"/>
</dbReference>
<dbReference type="InterPro" id="IPR010222">
    <property type="entry name" value="RNA_helicase_HrpA"/>
</dbReference>
<keyword evidence="2 7" id="KW-0378">Hydrolase</keyword>
<dbReference type="EMBL" id="WBJX01000001">
    <property type="protein sequence ID" value="KAB1639551.1"/>
    <property type="molecule type" value="Genomic_DNA"/>
</dbReference>